<keyword evidence="4" id="KW-1185">Reference proteome</keyword>
<dbReference type="EMBL" id="SDOX01000164">
    <property type="protein sequence ID" value="TFJ80529.1"/>
    <property type="molecule type" value="Genomic_DNA"/>
</dbReference>
<evidence type="ECO:0000256" key="1">
    <source>
        <dbReference type="SAM" id="MobiDB-lite"/>
    </source>
</evidence>
<feature type="region of interest" description="Disordered" evidence="1">
    <location>
        <begin position="175"/>
        <end position="195"/>
    </location>
</feature>
<feature type="compositionally biased region" description="Basic and acidic residues" evidence="1">
    <location>
        <begin position="346"/>
        <end position="358"/>
    </location>
</feature>
<evidence type="ECO:0000313" key="3">
    <source>
        <dbReference type="EMBL" id="TFJ80529.1"/>
    </source>
</evidence>
<dbReference type="OrthoDB" id="2016903at2759"/>
<dbReference type="SUPFAM" id="SSF74650">
    <property type="entry name" value="Galactose mutarotase-like"/>
    <property type="match status" value="1"/>
</dbReference>
<feature type="domain" description="Glycosyl hydrolase family 38 C-terminal" evidence="2">
    <location>
        <begin position="41"/>
        <end position="144"/>
    </location>
</feature>
<dbReference type="GO" id="GO:0030246">
    <property type="term" value="F:carbohydrate binding"/>
    <property type="evidence" value="ECO:0007669"/>
    <property type="project" value="InterPro"/>
</dbReference>
<dbReference type="InterPro" id="IPR011682">
    <property type="entry name" value="Glyco_hydro_38_C"/>
</dbReference>
<dbReference type="GO" id="GO:0006013">
    <property type="term" value="P:mannose metabolic process"/>
    <property type="evidence" value="ECO:0007669"/>
    <property type="project" value="InterPro"/>
</dbReference>
<dbReference type="InterPro" id="IPR011013">
    <property type="entry name" value="Gal_mutarotase_sf_dom"/>
</dbReference>
<proteinExistence type="predicted"/>
<dbReference type="Gene3D" id="2.70.98.30">
    <property type="entry name" value="Golgi alpha-mannosidase II, domain 4"/>
    <property type="match status" value="1"/>
</dbReference>
<dbReference type="PANTHER" id="PTHR11607">
    <property type="entry name" value="ALPHA-MANNOSIDASE"/>
    <property type="match status" value="1"/>
</dbReference>
<evidence type="ECO:0000259" key="2">
    <source>
        <dbReference type="Pfam" id="PF07748"/>
    </source>
</evidence>
<reference evidence="3 4" key="1">
    <citation type="submission" date="2019-01" db="EMBL/GenBank/DDBJ databases">
        <title>Nuclear Genome Assembly of the Microalgal Biofuel strain Nannochloropsis salina CCMP1776.</title>
        <authorList>
            <person name="Hovde B."/>
        </authorList>
    </citation>
    <scope>NUCLEOTIDE SEQUENCE [LARGE SCALE GENOMIC DNA]</scope>
    <source>
        <strain evidence="3 4">CCMP1776</strain>
    </source>
</reference>
<gene>
    <name evidence="3" type="ORF">NSK_008133</name>
</gene>
<organism evidence="3 4">
    <name type="scientific">Nannochloropsis salina CCMP1776</name>
    <dbReference type="NCBI Taxonomy" id="1027361"/>
    <lineage>
        <taxon>Eukaryota</taxon>
        <taxon>Sar</taxon>
        <taxon>Stramenopiles</taxon>
        <taxon>Ochrophyta</taxon>
        <taxon>Eustigmatophyceae</taxon>
        <taxon>Eustigmatales</taxon>
        <taxon>Monodopsidaceae</taxon>
        <taxon>Microchloropsis</taxon>
        <taxon>Microchloropsis salina</taxon>
    </lineage>
</organism>
<dbReference type="PANTHER" id="PTHR11607:SF3">
    <property type="entry name" value="LYSOSOMAL ALPHA-MANNOSIDASE"/>
    <property type="match status" value="1"/>
</dbReference>
<feature type="region of interest" description="Disordered" evidence="1">
    <location>
        <begin position="338"/>
        <end position="372"/>
    </location>
</feature>
<name>A0A4D9CV49_9STRA</name>
<dbReference type="Proteomes" id="UP000355283">
    <property type="component" value="Unassembled WGS sequence"/>
</dbReference>
<accession>A0A4D9CV49</accession>
<feature type="compositionally biased region" description="Pro residues" evidence="1">
    <location>
        <begin position="182"/>
        <end position="191"/>
    </location>
</feature>
<feature type="region of interest" description="Disordered" evidence="1">
    <location>
        <begin position="216"/>
        <end position="236"/>
    </location>
</feature>
<sequence length="372" mass="40521">MLDPLFLAFCIKVRSHAGVQYILDSVTDALLAQPARKFTYVEQIHQSWSPWASLTSRLYRDARVLEVEWELGPVPVDDGVGKEVVLRLGSDLRSEGTLWTDANGREFQERKLNHRATWNVSLDEPVAGNYYPATIAAYLEDGEEGGKEGGKEGKALRRQLSVVLDRSEADLLASPSLAASPSPSPSAPPSPLSFLPSELPPSLALLTLQYIHPRERWTTRTDSREGEEEGGGEEGCAPRFLLRLAHQFAVDEDPEELSQPVTVDLASLFPRHALLSSTELTLSAGQPKSELERLSWKTTEGAFMGGREGGHGGGQVVTLGPMEIRTFEVVLGMKVEGKEVGGQGGEEGRKEGRKEGGRGRWRAGPAGLLATM</sequence>
<comment type="caution">
    <text evidence="3">The sequence shown here is derived from an EMBL/GenBank/DDBJ whole genome shotgun (WGS) entry which is preliminary data.</text>
</comment>
<dbReference type="Pfam" id="PF07748">
    <property type="entry name" value="Glyco_hydro_38C"/>
    <property type="match status" value="1"/>
</dbReference>
<dbReference type="AlphaFoldDB" id="A0A4D9CV49"/>
<feature type="compositionally biased region" description="Low complexity" evidence="1">
    <location>
        <begin position="362"/>
        <end position="372"/>
    </location>
</feature>
<protein>
    <recommendedName>
        <fullName evidence="2">Glycosyl hydrolase family 38 C-terminal domain-containing protein</fullName>
    </recommendedName>
</protein>
<dbReference type="Gene3D" id="2.60.40.1360">
    <property type="match status" value="1"/>
</dbReference>
<evidence type="ECO:0000313" key="4">
    <source>
        <dbReference type="Proteomes" id="UP000355283"/>
    </source>
</evidence>
<dbReference type="GO" id="GO:0004559">
    <property type="term" value="F:alpha-mannosidase activity"/>
    <property type="evidence" value="ECO:0007669"/>
    <property type="project" value="InterPro"/>
</dbReference>
<dbReference type="InterPro" id="IPR050843">
    <property type="entry name" value="Glycosyl_Hydrlase_38"/>
</dbReference>